<evidence type="ECO:0000256" key="6">
    <source>
        <dbReference type="RuleBase" id="RU361140"/>
    </source>
</evidence>
<evidence type="ECO:0000256" key="4">
    <source>
        <dbReference type="ARBA" id="ARBA00022801"/>
    </source>
</evidence>
<dbReference type="EC" id="3.5.2.6" evidence="3 6"/>
<dbReference type="InterPro" id="IPR000871">
    <property type="entry name" value="Beta-lactam_class-A"/>
</dbReference>
<dbReference type="InterPro" id="IPR023650">
    <property type="entry name" value="Beta-lactam_class-A_AS"/>
</dbReference>
<feature type="chain" id="PRO_5046038588" description="Beta-lactamase" evidence="7">
    <location>
        <begin position="24"/>
        <end position="288"/>
    </location>
</feature>
<evidence type="ECO:0000313" key="10">
    <source>
        <dbReference type="Proteomes" id="UP001226867"/>
    </source>
</evidence>
<evidence type="ECO:0000259" key="8">
    <source>
        <dbReference type="Pfam" id="PF13354"/>
    </source>
</evidence>
<dbReference type="RefSeq" id="WP_307688631.1">
    <property type="nucleotide sequence ID" value="NZ_JAUSRO010000003.1"/>
</dbReference>
<keyword evidence="4 6" id="KW-0378">Hydrolase</keyword>
<sequence>MQRRRFSIALGGSIAALACGARAGDAPDAVLQHIEAASGGRLGVSILDTASGRHVGYRADERFPMCSTFKWLAAALVLQRVDAGQEQLARPVAIEAAAILAHSPLTEPNVGKRMTMGALCKAAIVQSDNAAANLVLASFGGPPALTAFARSLGDDVTRLDRTEPTLNAAEPGDPRDTTSPAAMLGLMRQVLTGHALQPASREQLLDWLLLNETGGDRLRARLPAGWKIGDKTGAGAHGTHNDVGIIWPPSRPPWLVCAYLTQTKVPLAQRNATLATVGGLLVDLAQAA</sequence>
<keyword evidence="10" id="KW-1185">Reference proteome</keyword>
<dbReference type="PROSITE" id="PS51257">
    <property type="entry name" value="PROKAR_LIPOPROTEIN"/>
    <property type="match status" value="1"/>
</dbReference>
<keyword evidence="7" id="KW-0732">Signal</keyword>
<feature type="domain" description="Beta-lactamase class A catalytic" evidence="8">
    <location>
        <begin position="43"/>
        <end position="258"/>
    </location>
</feature>
<keyword evidence="5 6" id="KW-0046">Antibiotic resistance</keyword>
<comment type="catalytic activity">
    <reaction evidence="1 6">
        <text>a beta-lactam + H2O = a substituted beta-amino acid</text>
        <dbReference type="Rhea" id="RHEA:20401"/>
        <dbReference type="ChEBI" id="CHEBI:15377"/>
        <dbReference type="ChEBI" id="CHEBI:35627"/>
        <dbReference type="ChEBI" id="CHEBI:140347"/>
        <dbReference type="EC" id="3.5.2.6"/>
    </reaction>
</comment>
<dbReference type="SUPFAM" id="SSF56601">
    <property type="entry name" value="beta-lactamase/transpeptidase-like"/>
    <property type="match status" value="1"/>
</dbReference>
<name>A0ABT9S380_9BURK</name>
<evidence type="ECO:0000256" key="5">
    <source>
        <dbReference type="ARBA" id="ARBA00023251"/>
    </source>
</evidence>
<proteinExistence type="inferred from homology"/>
<dbReference type="PANTHER" id="PTHR35333:SF3">
    <property type="entry name" value="BETA-LACTAMASE-TYPE TRANSPEPTIDASE FOLD CONTAINING PROTEIN"/>
    <property type="match status" value="1"/>
</dbReference>
<evidence type="ECO:0000256" key="3">
    <source>
        <dbReference type="ARBA" id="ARBA00012865"/>
    </source>
</evidence>
<evidence type="ECO:0000256" key="2">
    <source>
        <dbReference type="ARBA" id="ARBA00009009"/>
    </source>
</evidence>
<organism evidence="9 10">
    <name type="scientific">Variovorax ginsengisoli</name>
    <dbReference type="NCBI Taxonomy" id="363844"/>
    <lineage>
        <taxon>Bacteria</taxon>
        <taxon>Pseudomonadati</taxon>
        <taxon>Pseudomonadota</taxon>
        <taxon>Betaproteobacteria</taxon>
        <taxon>Burkholderiales</taxon>
        <taxon>Comamonadaceae</taxon>
        <taxon>Variovorax</taxon>
    </lineage>
</organism>
<dbReference type="PRINTS" id="PR00118">
    <property type="entry name" value="BLACTAMASEA"/>
</dbReference>
<dbReference type="NCBIfam" id="NF033103">
    <property type="entry name" value="bla_class_A"/>
    <property type="match status" value="1"/>
</dbReference>
<dbReference type="GO" id="GO:0008800">
    <property type="term" value="F:beta-lactamase activity"/>
    <property type="evidence" value="ECO:0007669"/>
    <property type="project" value="UniProtKB-EC"/>
</dbReference>
<reference evidence="9 10" key="1">
    <citation type="submission" date="2023-07" db="EMBL/GenBank/DDBJ databases">
        <title>Sorghum-associated microbial communities from plants grown in Nebraska, USA.</title>
        <authorList>
            <person name="Schachtman D."/>
        </authorList>
    </citation>
    <scope>NUCLEOTIDE SEQUENCE [LARGE SCALE GENOMIC DNA]</scope>
    <source>
        <strain evidence="9 10">DS1607</strain>
    </source>
</reference>
<dbReference type="PANTHER" id="PTHR35333">
    <property type="entry name" value="BETA-LACTAMASE"/>
    <property type="match status" value="1"/>
</dbReference>
<dbReference type="InterPro" id="IPR012338">
    <property type="entry name" value="Beta-lactam/transpept-like"/>
</dbReference>
<dbReference type="InterPro" id="IPR045155">
    <property type="entry name" value="Beta-lactam_cat"/>
</dbReference>
<comment type="similarity">
    <text evidence="2 6">Belongs to the class-A beta-lactamase family.</text>
</comment>
<gene>
    <name evidence="9" type="ORF">J2W36_001055</name>
</gene>
<dbReference type="Pfam" id="PF13354">
    <property type="entry name" value="Beta-lactamase2"/>
    <property type="match status" value="1"/>
</dbReference>
<dbReference type="Proteomes" id="UP001226867">
    <property type="component" value="Unassembled WGS sequence"/>
</dbReference>
<dbReference type="Gene3D" id="3.40.710.10">
    <property type="entry name" value="DD-peptidase/beta-lactamase superfamily"/>
    <property type="match status" value="1"/>
</dbReference>
<comment type="caution">
    <text evidence="9">The sequence shown here is derived from an EMBL/GenBank/DDBJ whole genome shotgun (WGS) entry which is preliminary data.</text>
</comment>
<feature type="signal peptide" evidence="7">
    <location>
        <begin position="1"/>
        <end position="23"/>
    </location>
</feature>
<accession>A0ABT9S380</accession>
<protein>
    <recommendedName>
        <fullName evidence="3 6">Beta-lactamase</fullName>
        <ecNumber evidence="3 6">3.5.2.6</ecNumber>
    </recommendedName>
</protein>
<evidence type="ECO:0000313" key="9">
    <source>
        <dbReference type="EMBL" id="MDP9898811.1"/>
    </source>
</evidence>
<evidence type="ECO:0000256" key="7">
    <source>
        <dbReference type="SAM" id="SignalP"/>
    </source>
</evidence>
<dbReference type="EMBL" id="JAUSRO010000003">
    <property type="protein sequence ID" value="MDP9898811.1"/>
    <property type="molecule type" value="Genomic_DNA"/>
</dbReference>
<dbReference type="PROSITE" id="PS00146">
    <property type="entry name" value="BETA_LACTAMASE_A"/>
    <property type="match status" value="1"/>
</dbReference>
<evidence type="ECO:0000256" key="1">
    <source>
        <dbReference type="ARBA" id="ARBA00001526"/>
    </source>
</evidence>